<dbReference type="PANTHER" id="PTHR43156:SF2">
    <property type="entry name" value="STAGE II SPORULATION PROTEIN E"/>
    <property type="match status" value="1"/>
</dbReference>
<proteinExistence type="predicted"/>
<dbReference type="Pfam" id="PF13185">
    <property type="entry name" value="GAF_2"/>
    <property type="match status" value="1"/>
</dbReference>
<dbReference type="AlphaFoldDB" id="A0A9P3Q3F2"/>
<dbReference type="Gene3D" id="3.30.450.40">
    <property type="match status" value="1"/>
</dbReference>
<dbReference type="SMART" id="SM00331">
    <property type="entry name" value="PP2C_SIG"/>
    <property type="match status" value="1"/>
</dbReference>
<dbReference type="RefSeq" id="WP_236980651.1">
    <property type="nucleotide sequence ID" value="NZ_BRXE01000035.1"/>
</dbReference>
<evidence type="ECO:0008006" key="7">
    <source>
        <dbReference type="Google" id="ProtNLM"/>
    </source>
</evidence>
<evidence type="ECO:0000259" key="2">
    <source>
        <dbReference type="SMART" id="SM00065"/>
    </source>
</evidence>
<evidence type="ECO:0000313" key="5">
    <source>
        <dbReference type="EMBL" id="GLD30231.1"/>
    </source>
</evidence>
<dbReference type="Gene3D" id="3.60.40.10">
    <property type="entry name" value="PPM-type phosphatase domain"/>
    <property type="match status" value="1"/>
</dbReference>
<dbReference type="InterPro" id="IPR036890">
    <property type="entry name" value="HATPase_C_sf"/>
</dbReference>
<dbReference type="InterPro" id="IPR036457">
    <property type="entry name" value="PPM-type-like_dom_sf"/>
</dbReference>
<dbReference type="Gene3D" id="3.30.565.10">
    <property type="entry name" value="Histidine kinase-like ATPase, C-terminal domain"/>
    <property type="match status" value="1"/>
</dbReference>
<keyword evidence="6" id="KW-1185">Reference proteome</keyword>
<gene>
    <name evidence="5" type="ORF">Mkiyose1413_21140</name>
    <name evidence="4" type="ORF">SRL2020028_31130</name>
</gene>
<evidence type="ECO:0000313" key="6">
    <source>
        <dbReference type="Proteomes" id="UP001064782"/>
    </source>
</evidence>
<evidence type="ECO:0000256" key="1">
    <source>
        <dbReference type="ARBA" id="ARBA00022801"/>
    </source>
</evidence>
<dbReference type="Pfam" id="PF13581">
    <property type="entry name" value="HATPase_c_2"/>
    <property type="match status" value="1"/>
</dbReference>
<accession>A0A9P3Q3F2</accession>
<feature type="domain" description="PPM-type phosphatase" evidence="3">
    <location>
        <begin position="187"/>
        <end position="402"/>
    </location>
</feature>
<dbReference type="InterPro" id="IPR029016">
    <property type="entry name" value="GAF-like_dom_sf"/>
</dbReference>
<dbReference type="GO" id="GO:0016791">
    <property type="term" value="F:phosphatase activity"/>
    <property type="evidence" value="ECO:0007669"/>
    <property type="project" value="TreeGrafter"/>
</dbReference>
<dbReference type="SMART" id="SM00065">
    <property type="entry name" value="GAF"/>
    <property type="match status" value="1"/>
</dbReference>
<evidence type="ECO:0000313" key="4">
    <source>
        <dbReference type="EMBL" id="GLB83857.1"/>
    </source>
</evidence>
<dbReference type="EMBL" id="BRZI01000011">
    <property type="protein sequence ID" value="GLD30231.1"/>
    <property type="molecule type" value="Genomic_DNA"/>
</dbReference>
<dbReference type="InterPro" id="IPR003594">
    <property type="entry name" value="HATPase_dom"/>
</dbReference>
<name>A0A9P3Q3F2_9MYCO</name>
<reference evidence="5" key="1">
    <citation type="submission" date="2022-08" db="EMBL/GenBank/DDBJ databases">
        <title>Mycobacterium kiyosense sp. nov., scotochromogenic slow-glowing species isolated from respiratory specimens.</title>
        <authorList>
            <person name="Fukano H."/>
            <person name="Kazumi Y."/>
            <person name="Sakagami N."/>
            <person name="Ato M."/>
            <person name="Mitarai S."/>
            <person name="Hoshino Y."/>
        </authorList>
    </citation>
    <scope>NUCLEOTIDE SEQUENCE</scope>
    <source>
        <strain evidence="5">1413</strain>
        <strain evidence="4">SRL2020-028</strain>
    </source>
</reference>
<keyword evidence="1" id="KW-0378">Hydrolase</keyword>
<feature type="domain" description="GAF" evidence="2">
    <location>
        <begin position="16"/>
        <end position="167"/>
    </location>
</feature>
<dbReference type="GeneID" id="83629518"/>
<comment type="caution">
    <text evidence="5">The sequence shown here is derived from an EMBL/GenBank/DDBJ whole genome shotgun (WGS) entry which is preliminary data.</text>
</comment>
<protein>
    <recommendedName>
        <fullName evidence="7">GAF domain-containing protein</fullName>
    </recommendedName>
</protein>
<dbReference type="InterPro" id="IPR001932">
    <property type="entry name" value="PPM-type_phosphatase-like_dom"/>
</dbReference>
<sequence length="538" mass="57097">MTELPMRDFAVQAADSVTGILTAVLASPHGCGGATAAAVGVMVDGEEHVRFEFAGALPAELKDRYHVARLDSPLVGVDVITSGRRMIIPDTFDLPPRYDHAVRDMAGSVRACVAHPLHSGSGNVIGVLLLLWSSARTFSEAELDMFARIADVAQEVLNRLLLTAREHRIAADFQDHLLDLDHGSTDAVVAAVYQPADDAARVGGNWYSATKLTPGRIGVSVGDVDGHGLPAAIVMSRLRAAVTVSALTAADPAAVLEALDKYAATVAGARCATLAYAVVDSTGERDRISYSCAGHPPPLLVPPEEHPVFLSEGRRPPIASGADPVPGRTATEYLPPGSLVLLYTDGLIERAEESPSYGFDRLRAAAAECAWLPVGSVCAELLARMKPPGGYRDDVVVLALRPTHTCARSFAVALPATPDHIPVGRGALRDWLRLITVDPEREQDILLATGEAVTNAIEHGSRCESRLTVTIEAFHSHGTVSVTVSDSGCWTGDSSASQRSRRRGRGLTMISRLADQVDTIRTANGTRVTLRFDRAVAG</sequence>
<dbReference type="EMBL" id="BRXE01000035">
    <property type="protein sequence ID" value="GLB83857.1"/>
    <property type="molecule type" value="Genomic_DNA"/>
</dbReference>
<dbReference type="InterPro" id="IPR052016">
    <property type="entry name" value="Bact_Sigma-Reg"/>
</dbReference>
<organism evidence="5 6">
    <name type="scientific">Mycobacterium kiyosense</name>
    <dbReference type="NCBI Taxonomy" id="2871094"/>
    <lineage>
        <taxon>Bacteria</taxon>
        <taxon>Bacillati</taxon>
        <taxon>Actinomycetota</taxon>
        <taxon>Actinomycetes</taxon>
        <taxon>Mycobacteriales</taxon>
        <taxon>Mycobacteriaceae</taxon>
        <taxon>Mycobacterium</taxon>
    </lineage>
</organism>
<dbReference type="InterPro" id="IPR003018">
    <property type="entry name" value="GAF"/>
</dbReference>
<evidence type="ECO:0000259" key="3">
    <source>
        <dbReference type="SMART" id="SM00331"/>
    </source>
</evidence>
<dbReference type="SUPFAM" id="SSF55781">
    <property type="entry name" value="GAF domain-like"/>
    <property type="match status" value="1"/>
</dbReference>
<dbReference type="Proteomes" id="UP001064782">
    <property type="component" value="Unassembled WGS sequence"/>
</dbReference>
<dbReference type="PANTHER" id="PTHR43156">
    <property type="entry name" value="STAGE II SPORULATION PROTEIN E-RELATED"/>
    <property type="match status" value="1"/>
</dbReference>
<dbReference type="CDD" id="cd16936">
    <property type="entry name" value="HATPase_RsbW-like"/>
    <property type="match status" value="1"/>
</dbReference>
<dbReference type="Proteomes" id="UP001165663">
    <property type="component" value="Unassembled WGS sequence"/>
</dbReference>
<dbReference type="SUPFAM" id="SSF55874">
    <property type="entry name" value="ATPase domain of HSP90 chaperone/DNA topoisomerase II/histidine kinase"/>
    <property type="match status" value="1"/>
</dbReference>
<dbReference type="Pfam" id="PF07228">
    <property type="entry name" value="SpoIIE"/>
    <property type="match status" value="1"/>
</dbReference>